<evidence type="ECO:0008006" key="3">
    <source>
        <dbReference type="Google" id="ProtNLM"/>
    </source>
</evidence>
<gene>
    <name evidence="1" type="ORF">PM001_LOCUS33238</name>
</gene>
<dbReference type="AlphaFoldDB" id="A0AAV1VPF8"/>
<sequence>MNVDNQAAISVAEHAGYKSRAKHIDLHYHFVRDAIQDNVLKIKYVPTTQQLADFMTKSLPTPQFLKLVKLGGIVDDPETST</sequence>
<comment type="caution">
    <text evidence="1">The sequence shown here is derived from an EMBL/GenBank/DDBJ whole genome shotgun (WGS) entry which is preliminary data.</text>
</comment>
<accession>A0AAV1VPF8</accession>
<evidence type="ECO:0000313" key="1">
    <source>
        <dbReference type="EMBL" id="CAK7948088.1"/>
    </source>
</evidence>
<name>A0AAV1VPF8_9STRA</name>
<dbReference type="CDD" id="cd09272">
    <property type="entry name" value="RNase_HI_RT_Ty1"/>
    <property type="match status" value="1"/>
</dbReference>
<dbReference type="Proteomes" id="UP001162060">
    <property type="component" value="Unassembled WGS sequence"/>
</dbReference>
<reference evidence="1" key="1">
    <citation type="submission" date="2024-01" db="EMBL/GenBank/DDBJ databases">
        <authorList>
            <person name="Webb A."/>
        </authorList>
    </citation>
    <scope>NUCLEOTIDE SEQUENCE</scope>
    <source>
        <strain evidence="1">Pm1</strain>
    </source>
</reference>
<organism evidence="1 2">
    <name type="scientific">Peronospora matthiolae</name>
    <dbReference type="NCBI Taxonomy" id="2874970"/>
    <lineage>
        <taxon>Eukaryota</taxon>
        <taxon>Sar</taxon>
        <taxon>Stramenopiles</taxon>
        <taxon>Oomycota</taxon>
        <taxon>Peronosporomycetes</taxon>
        <taxon>Peronosporales</taxon>
        <taxon>Peronosporaceae</taxon>
        <taxon>Peronospora</taxon>
    </lineage>
</organism>
<protein>
    <recommendedName>
        <fullName evidence="3">Polyprotein</fullName>
    </recommendedName>
</protein>
<dbReference type="EMBL" id="CAKLBY020000392">
    <property type="protein sequence ID" value="CAK7948088.1"/>
    <property type="molecule type" value="Genomic_DNA"/>
</dbReference>
<evidence type="ECO:0000313" key="2">
    <source>
        <dbReference type="Proteomes" id="UP001162060"/>
    </source>
</evidence>
<proteinExistence type="predicted"/>